<feature type="transmembrane region" description="Helical" evidence="2">
    <location>
        <begin position="35"/>
        <end position="57"/>
    </location>
</feature>
<keyword evidence="2" id="KW-1133">Transmembrane helix</keyword>
<evidence type="ECO:0000256" key="2">
    <source>
        <dbReference type="SAM" id="Phobius"/>
    </source>
</evidence>
<keyword evidence="2" id="KW-0472">Membrane</keyword>
<accession>A0A7S1T2J0</accession>
<feature type="region of interest" description="Disordered" evidence="1">
    <location>
        <begin position="178"/>
        <end position="215"/>
    </location>
</feature>
<dbReference type="AlphaFoldDB" id="A0A7S1T2J0"/>
<dbReference type="EMBL" id="HBGG01035857">
    <property type="protein sequence ID" value="CAD9216477.1"/>
    <property type="molecule type" value="Transcribed_RNA"/>
</dbReference>
<keyword evidence="2" id="KW-0812">Transmembrane</keyword>
<proteinExistence type="predicted"/>
<evidence type="ECO:0008006" key="4">
    <source>
        <dbReference type="Google" id="ProtNLM"/>
    </source>
</evidence>
<feature type="compositionally biased region" description="Polar residues" evidence="1">
    <location>
        <begin position="198"/>
        <end position="215"/>
    </location>
</feature>
<name>A0A7S1T2J0_9CHLO</name>
<evidence type="ECO:0000256" key="1">
    <source>
        <dbReference type="SAM" id="MobiDB-lite"/>
    </source>
</evidence>
<gene>
    <name evidence="3" type="ORF">TCHU04912_LOCUS18721</name>
</gene>
<reference evidence="3" key="1">
    <citation type="submission" date="2021-01" db="EMBL/GenBank/DDBJ databases">
        <authorList>
            <person name="Corre E."/>
            <person name="Pelletier E."/>
            <person name="Niang G."/>
            <person name="Scheremetjew M."/>
            <person name="Finn R."/>
            <person name="Kale V."/>
            <person name="Holt S."/>
            <person name="Cochrane G."/>
            <person name="Meng A."/>
            <person name="Brown T."/>
            <person name="Cohen L."/>
        </authorList>
    </citation>
    <scope>NUCLEOTIDE SEQUENCE</scope>
    <source>
        <strain evidence="3">PLY429</strain>
    </source>
</reference>
<sequence length="215" mass="24115">MYDEFSTYEQSLITQFSLLIGDSSPDYTEDTLMCIFIIAYVFVCTLSLLNFLLAIVVNGYTQVTERVLENKVAGNFLYDLLGVPVDVIAWLQHRGWPSKLSLLIALQARYPYVFEDEEEVVVCMTQEQFRDIVVSAGKGRSTVHDADQLFYRYGMMPVLLITPSEAAMAVNGNVPSPHCRVRPSGTSNLQSLLGGKQHQPTSSPVRTFSGQSWRD</sequence>
<evidence type="ECO:0000313" key="3">
    <source>
        <dbReference type="EMBL" id="CAD9216477.1"/>
    </source>
</evidence>
<protein>
    <recommendedName>
        <fullName evidence="4">Ion transport domain-containing protein</fullName>
    </recommendedName>
</protein>
<dbReference type="Gene3D" id="1.10.287.70">
    <property type="match status" value="1"/>
</dbReference>
<organism evidence="3">
    <name type="scientific">Tetraselmis chuii</name>
    <dbReference type="NCBI Taxonomy" id="63592"/>
    <lineage>
        <taxon>Eukaryota</taxon>
        <taxon>Viridiplantae</taxon>
        <taxon>Chlorophyta</taxon>
        <taxon>core chlorophytes</taxon>
        <taxon>Chlorodendrophyceae</taxon>
        <taxon>Chlorodendrales</taxon>
        <taxon>Chlorodendraceae</taxon>
        <taxon>Tetraselmis</taxon>
    </lineage>
</organism>